<evidence type="ECO:0000256" key="2">
    <source>
        <dbReference type="ARBA" id="ARBA00004193"/>
    </source>
</evidence>
<feature type="domain" description="PBP" evidence="11">
    <location>
        <begin position="56"/>
        <end position="182"/>
    </location>
</feature>
<comment type="caution">
    <text evidence="12">The sequence shown here is derived from an EMBL/GenBank/DDBJ whole genome shotgun (WGS) entry which is preliminary data.</text>
</comment>
<organism evidence="12 13">
    <name type="scientific">Ezakiella coagulans</name>
    <dbReference type="NCBI Taxonomy" id="46507"/>
    <lineage>
        <taxon>Bacteria</taxon>
        <taxon>Bacillati</taxon>
        <taxon>Bacillota</taxon>
        <taxon>Tissierellia</taxon>
        <taxon>Ezakiella</taxon>
    </lineage>
</organism>
<dbReference type="Proteomes" id="UP000245793">
    <property type="component" value="Unassembled WGS sequence"/>
</dbReference>
<feature type="compositionally biased region" description="Basic and acidic residues" evidence="9">
    <location>
        <begin position="25"/>
        <end position="56"/>
    </location>
</feature>
<evidence type="ECO:0000313" key="13">
    <source>
        <dbReference type="Proteomes" id="UP000245793"/>
    </source>
</evidence>
<keyword evidence="6 10" id="KW-0732">Signal</keyword>
<dbReference type="PANTHER" id="PTHR30570:SF1">
    <property type="entry name" value="PHOSPHATE-BINDING PROTEIN PSTS"/>
    <property type="match status" value="1"/>
</dbReference>
<evidence type="ECO:0000256" key="7">
    <source>
        <dbReference type="ARBA" id="ARBA00023139"/>
    </source>
</evidence>
<evidence type="ECO:0000256" key="9">
    <source>
        <dbReference type="SAM" id="MobiDB-lite"/>
    </source>
</evidence>
<dbReference type="GO" id="GO:0006817">
    <property type="term" value="P:phosphate ion transport"/>
    <property type="evidence" value="ECO:0007669"/>
    <property type="project" value="UniProtKB-KW"/>
</dbReference>
<keyword evidence="7" id="KW-0564">Palmitate</keyword>
<sequence length="318" mass="34419">MKFLKTLAIVVAALLLIVGCKKDDTKKETTEKTTTETTETKTEEKTEDKTEDKTEETTAGGEIHVVSREVGSGTRGAFTEITKILSKNDKGEEVDSTYEEATIVNSTEGVITAVNGDALAIGYISLGSLNDEVKAVKVDGVEATPENIKKGDYKIARPFMLAYHEANLSDVAKDFIKFIMSKDGQEIVKEDGCIPMETTESYKPANIEGRIAIAGSTSVTPLMEKLVDKYKELNPGFEADIQSNGSSAGIQAAIEGVAEIGMSSRNLKPEELEKVEAMPIAMDGIAVVVNNDNATEDISLDNIHKIFVGEVKDWNDVK</sequence>
<evidence type="ECO:0000256" key="5">
    <source>
        <dbReference type="ARBA" id="ARBA00022592"/>
    </source>
</evidence>
<comment type="subcellular location">
    <subcellularLocation>
        <location evidence="2">Cell membrane</location>
        <topology evidence="2">Lipid-anchor</topology>
    </subcellularLocation>
</comment>
<accession>A0A2U1E5J0</accession>
<dbReference type="PANTHER" id="PTHR30570">
    <property type="entry name" value="PERIPLASMIC PHOSPHATE BINDING COMPONENT OF PHOSPHATE ABC TRANSPORTER"/>
    <property type="match status" value="1"/>
</dbReference>
<evidence type="ECO:0000256" key="6">
    <source>
        <dbReference type="ARBA" id="ARBA00022729"/>
    </source>
</evidence>
<dbReference type="Gene3D" id="3.40.190.10">
    <property type="entry name" value="Periplasmic binding protein-like II"/>
    <property type="match status" value="2"/>
</dbReference>
<reference evidence="12 13" key="1">
    <citation type="submission" date="2018-04" db="EMBL/GenBank/DDBJ databases">
        <title>Genomic Encyclopedia of Type Strains, Phase IV (KMG-IV): sequencing the most valuable type-strain genomes for metagenomic binning, comparative biology and taxonomic classification.</title>
        <authorList>
            <person name="Goeker M."/>
        </authorList>
    </citation>
    <scope>NUCLEOTIDE SEQUENCE [LARGE SCALE GENOMIC DNA]</scope>
    <source>
        <strain evidence="12 13">DSM 20705</strain>
    </source>
</reference>
<protein>
    <submittedName>
        <fullName evidence="12">Phosphate ABC transporter substrate-binding protein (PhoT family)</fullName>
    </submittedName>
</protein>
<evidence type="ECO:0000259" key="11">
    <source>
        <dbReference type="Pfam" id="PF12849"/>
    </source>
</evidence>
<keyword evidence="5" id="KW-0813">Transport</keyword>
<evidence type="ECO:0000313" key="12">
    <source>
        <dbReference type="EMBL" id="PVY95218.1"/>
    </source>
</evidence>
<feature type="domain" description="PBP" evidence="11">
    <location>
        <begin position="208"/>
        <end position="316"/>
    </location>
</feature>
<keyword evidence="8" id="KW-0449">Lipoprotein</keyword>
<dbReference type="GO" id="GO:0005886">
    <property type="term" value="C:plasma membrane"/>
    <property type="evidence" value="ECO:0007669"/>
    <property type="project" value="UniProtKB-SubCell"/>
</dbReference>
<dbReference type="RefSeq" id="WP_116479699.1">
    <property type="nucleotide sequence ID" value="NZ_CAUPJO010000011.1"/>
</dbReference>
<name>A0A2U1E5J0_9FIRM</name>
<comment type="function">
    <text evidence="1">Part of the ABC transporter complex PstSACB involved in phosphate import.</text>
</comment>
<dbReference type="InterPro" id="IPR024370">
    <property type="entry name" value="PBP_domain"/>
</dbReference>
<keyword evidence="5" id="KW-0592">Phosphate transport</keyword>
<comment type="similarity">
    <text evidence="3">Belongs to the PstS family.</text>
</comment>
<dbReference type="SUPFAM" id="SSF53850">
    <property type="entry name" value="Periplasmic binding protein-like II"/>
    <property type="match status" value="2"/>
</dbReference>
<comment type="subunit">
    <text evidence="4">The complex is composed of two ATP-binding proteins (PstB), two transmembrane proteins (PstC and PstA) and a solute-binding protein (PstS).</text>
</comment>
<feature type="signal peptide" evidence="10">
    <location>
        <begin position="1"/>
        <end position="22"/>
    </location>
</feature>
<dbReference type="Pfam" id="PF12849">
    <property type="entry name" value="PBP_like_2"/>
    <property type="match status" value="2"/>
</dbReference>
<evidence type="ECO:0000256" key="10">
    <source>
        <dbReference type="SAM" id="SignalP"/>
    </source>
</evidence>
<keyword evidence="13" id="KW-1185">Reference proteome</keyword>
<evidence type="ECO:0000256" key="4">
    <source>
        <dbReference type="ARBA" id="ARBA00011529"/>
    </source>
</evidence>
<feature type="region of interest" description="Disordered" evidence="9">
    <location>
        <begin position="25"/>
        <end position="61"/>
    </location>
</feature>
<evidence type="ECO:0000256" key="1">
    <source>
        <dbReference type="ARBA" id="ARBA00002841"/>
    </source>
</evidence>
<dbReference type="AlphaFoldDB" id="A0A2U1E5J0"/>
<dbReference type="PROSITE" id="PS51257">
    <property type="entry name" value="PROKAR_LIPOPROTEIN"/>
    <property type="match status" value="1"/>
</dbReference>
<proteinExistence type="inferred from homology"/>
<evidence type="ECO:0000256" key="8">
    <source>
        <dbReference type="ARBA" id="ARBA00023288"/>
    </source>
</evidence>
<dbReference type="InterPro" id="IPR050811">
    <property type="entry name" value="Phosphate_ABC_transporter"/>
</dbReference>
<dbReference type="EMBL" id="QEKV01000002">
    <property type="protein sequence ID" value="PVY95218.1"/>
    <property type="molecule type" value="Genomic_DNA"/>
</dbReference>
<evidence type="ECO:0000256" key="3">
    <source>
        <dbReference type="ARBA" id="ARBA00008725"/>
    </source>
</evidence>
<gene>
    <name evidence="12" type="ORF">C7381_102107</name>
</gene>
<feature type="chain" id="PRO_5015686691" evidence="10">
    <location>
        <begin position="23"/>
        <end position="318"/>
    </location>
</feature>